<dbReference type="SUPFAM" id="SSF55874">
    <property type="entry name" value="ATPase domain of HSP90 chaperone/DNA topoisomerase II/histidine kinase"/>
    <property type="match status" value="1"/>
</dbReference>
<evidence type="ECO:0000259" key="2">
    <source>
        <dbReference type="Pfam" id="PF13581"/>
    </source>
</evidence>
<keyword evidence="3" id="KW-0067">ATP-binding</keyword>
<dbReference type="PANTHER" id="PTHR35526">
    <property type="entry name" value="ANTI-SIGMA-F FACTOR RSBW-RELATED"/>
    <property type="match status" value="1"/>
</dbReference>
<keyword evidence="1" id="KW-0723">Serine/threonine-protein kinase</keyword>
<keyword evidence="3" id="KW-0547">Nucleotide-binding</keyword>
<evidence type="ECO:0000313" key="4">
    <source>
        <dbReference type="Proteomes" id="UP001612812"/>
    </source>
</evidence>
<dbReference type="InterPro" id="IPR003594">
    <property type="entry name" value="HATPase_dom"/>
</dbReference>
<sequence>MLLVVAFTSEWVPEVRHTLTAAVARAGLTGDEGEGFVLAVHELVTNAVRHGGGTGELRLHRQPGRLSRQVSDHGDSFVAGCDVVAGAGHKHGRRCHGRRGEAVHRVVRASSRGCMAVRGSADRRVGRR</sequence>
<comment type="caution">
    <text evidence="3">The sequence shown here is derived from an EMBL/GenBank/DDBJ whole genome shotgun (WGS) entry which is preliminary data.</text>
</comment>
<evidence type="ECO:0000313" key="3">
    <source>
        <dbReference type="EMBL" id="MFI7263138.1"/>
    </source>
</evidence>
<gene>
    <name evidence="3" type="ORF">ACIBP4_12665</name>
</gene>
<feature type="domain" description="Histidine kinase/HSP90-like ATPase" evidence="2">
    <location>
        <begin position="9"/>
        <end position="77"/>
    </location>
</feature>
<dbReference type="RefSeq" id="WP_396769061.1">
    <property type="nucleotide sequence ID" value="NZ_JBITLA010000004.1"/>
</dbReference>
<keyword evidence="1" id="KW-0808">Transferase</keyword>
<dbReference type="Proteomes" id="UP001612812">
    <property type="component" value="Unassembled WGS sequence"/>
</dbReference>
<protein>
    <submittedName>
        <fullName evidence="3">ATP-binding protein</fullName>
    </submittedName>
</protein>
<dbReference type="PANTHER" id="PTHR35526:SF3">
    <property type="entry name" value="ANTI-SIGMA-F FACTOR RSBW"/>
    <property type="match status" value="1"/>
</dbReference>
<evidence type="ECO:0000256" key="1">
    <source>
        <dbReference type="ARBA" id="ARBA00022527"/>
    </source>
</evidence>
<proteinExistence type="predicted"/>
<keyword evidence="1" id="KW-0418">Kinase</keyword>
<dbReference type="GO" id="GO:0005524">
    <property type="term" value="F:ATP binding"/>
    <property type="evidence" value="ECO:0007669"/>
    <property type="project" value="UniProtKB-KW"/>
</dbReference>
<dbReference type="InterPro" id="IPR050267">
    <property type="entry name" value="Anti-sigma-factor_SerPK"/>
</dbReference>
<dbReference type="EMBL" id="JBITLE010000004">
    <property type="protein sequence ID" value="MFI7263138.1"/>
    <property type="molecule type" value="Genomic_DNA"/>
</dbReference>
<accession>A0ABW7ZJW2</accession>
<dbReference type="InterPro" id="IPR036890">
    <property type="entry name" value="HATPase_C_sf"/>
</dbReference>
<dbReference type="Gene3D" id="3.30.565.10">
    <property type="entry name" value="Histidine kinase-like ATPase, C-terminal domain"/>
    <property type="match status" value="1"/>
</dbReference>
<organism evidence="3 4">
    <name type="scientific">Micromonospora maritima</name>
    <dbReference type="NCBI Taxonomy" id="986711"/>
    <lineage>
        <taxon>Bacteria</taxon>
        <taxon>Bacillati</taxon>
        <taxon>Actinomycetota</taxon>
        <taxon>Actinomycetes</taxon>
        <taxon>Micromonosporales</taxon>
        <taxon>Micromonosporaceae</taxon>
        <taxon>Micromonospora</taxon>
    </lineage>
</organism>
<reference evidence="3 4" key="1">
    <citation type="submission" date="2024-10" db="EMBL/GenBank/DDBJ databases">
        <title>The Natural Products Discovery Center: Release of the First 8490 Sequenced Strains for Exploring Actinobacteria Biosynthetic Diversity.</title>
        <authorList>
            <person name="Kalkreuter E."/>
            <person name="Kautsar S.A."/>
            <person name="Yang D."/>
            <person name="Bader C.D."/>
            <person name="Teijaro C.N."/>
            <person name="Fluegel L."/>
            <person name="Davis C.M."/>
            <person name="Simpson J.R."/>
            <person name="Lauterbach L."/>
            <person name="Steele A.D."/>
            <person name="Gui C."/>
            <person name="Meng S."/>
            <person name="Li G."/>
            <person name="Viehrig K."/>
            <person name="Ye F."/>
            <person name="Su P."/>
            <person name="Kiefer A.F."/>
            <person name="Nichols A."/>
            <person name="Cepeda A.J."/>
            <person name="Yan W."/>
            <person name="Fan B."/>
            <person name="Jiang Y."/>
            <person name="Adhikari A."/>
            <person name="Zheng C.-J."/>
            <person name="Schuster L."/>
            <person name="Cowan T.M."/>
            <person name="Smanski M.J."/>
            <person name="Chevrette M.G."/>
            <person name="De Carvalho L.P.S."/>
            <person name="Shen B."/>
        </authorList>
    </citation>
    <scope>NUCLEOTIDE SEQUENCE [LARGE SCALE GENOMIC DNA]</scope>
    <source>
        <strain evidence="3 4">NPDC049845</strain>
    </source>
</reference>
<keyword evidence="4" id="KW-1185">Reference proteome</keyword>
<name>A0ABW7ZJW2_9ACTN</name>
<dbReference type="Pfam" id="PF13581">
    <property type="entry name" value="HATPase_c_2"/>
    <property type="match status" value="1"/>
</dbReference>